<dbReference type="RefSeq" id="WP_003316224.1">
    <property type="nucleotide sequence ID" value="NZ_CP028490.1"/>
</dbReference>
<protein>
    <submittedName>
        <fullName evidence="1">Uncharacterized protein</fullName>
    </submittedName>
</protein>
<evidence type="ECO:0000313" key="2">
    <source>
        <dbReference type="Proteomes" id="UP000240475"/>
    </source>
</evidence>
<gene>
    <name evidence="1" type="ORF">DA456_22255</name>
</gene>
<organism evidence="1 2">
    <name type="scientific">Pseudomonas syringae pv. atrofaciens</name>
    <dbReference type="NCBI Taxonomy" id="192087"/>
    <lineage>
        <taxon>Bacteria</taxon>
        <taxon>Pseudomonadati</taxon>
        <taxon>Pseudomonadota</taxon>
        <taxon>Gammaproteobacteria</taxon>
        <taxon>Pseudomonadales</taxon>
        <taxon>Pseudomonadaceae</taxon>
        <taxon>Pseudomonas</taxon>
        <taxon>Pseudomonas syringae</taxon>
    </lineage>
</organism>
<sequence>MEDVLHSYLAAAVFIVLLAVSPSVYRCWAEWRRTRFLISQIPEQEKRWHPMTKNADEQDQVQEIPRRRYPY</sequence>
<evidence type="ECO:0000313" key="1">
    <source>
        <dbReference type="EMBL" id="AVX25895.1"/>
    </source>
</evidence>
<accession>A0A0P9IYT6</accession>
<dbReference type="EMBL" id="CP028490">
    <property type="protein sequence ID" value="AVX25895.1"/>
    <property type="molecule type" value="Genomic_DNA"/>
</dbReference>
<dbReference type="AlphaFoldDB" id="A0A0P9IYT6"/>
<dbReference type="Proteomes" id="UP000240475">
    <property type="component" value="Chromosome"/>
</dbReference>
<name>A0A0P9IYT6_PSESX</name>
<proteinExistence type="predicted"/>
<reference evidence="1 2" key="1">
    <citation type="submission" date="2018-04" db="EMBL/GenBank/DDBJ databases">
        <authorList>
            <person name="Cha J.-S."/>
        </authorList>
    </citation>
    <scope>NUCLEOTIDE SEQUENCE [LARGE SCALE GENOMIC DNA]</scope>
    <source>
        <strain evidence="1 2">LMG5095</strain>
    </source>
</reference>